<dbReference type="RefSeq" id="WP_107566921.1">
    <property type="nucleotide sequence ID" value="NZ_PYYB01000001.1"/>
</dbReference>
<comment type="caution">
    <text evidence="6">The sequence shown here is derived from an EMBL/GenBank/DDBJ whole genome shotgun (WGS) entry which is preliminary data.</text>
</comment>
<dbReference type="InterPro" id="IPR001547">
    <property type="entry name" value="Glyco_hydro_5"/>
</dbReference>
<evidence type="ECO:0000256" key="4">
    <source>
        <dbReference type="SAM" id="SignalP"/>
    </source>
</evidence>
<dbReference type="PROSITE" id="PS51318">
    <property type="entry name" value="TAT"/>
    <property type="match status" value="1"/>
</dbReference>
<evidence type="ECO:0000313" key="7">
    <source>
        <dbReference type="Proteomes" id="UP000240739"/>
    </source>
</evidence>
<evidence type="ECO:0000256" key="2">
    <source>
        <dbReference type="ARBA" id="ARBA00023295"/>
    </source>
</evidence>
<dbReference type="InterPro" id="IPR006311">
    <property type="entry name" value="TAT_signal"/>
</dbReference>
<evidence type="ECO:0000256" key="1">
    <source>
        <dbReference type="ARBA" id="ARBA00022801"/>
    </source>
</evidence>
<dbReference type="AlphaFoldDB" id="A0A2T4UGV5"/>
<keyword evidence="1 3" id="KW-0378">Hydrolase</keyword>
<dbReference type="GO" id="GO:0004553">
    <property type="term" value="F:hydrolase activity, hydrolyzing O-glycosyl compounds"/>
    <property type="evidence" value="ECO:0007669"/>
    <property type="project" value="InterPro"/>
</dbReference>
<dbReference type="Gene3D" id="3.20.20.80">
    <property type="entry name" value="Glycosidases"/>
    <property type="match status" value="1"/>
</dbReference>
<dbReference type="Pfam" id="PF00150">
    <property type="entry name" value="Cellulase"/>
    <property type="match status" value="1"/>
</dbReference>
<feature type="signal peptide" evidence="4">
    <location>
        <begin position="1"/>
        <end position="31"/>
    </location>
</feature>
<keyword evidence="2 3" id="KW-0326">Glycosidase</keyword>
<dbReference type="InterPro" id="IPR051923">
    <property type="entry name" value="Glycosyl_Hydrolase_39"/>
</dbReference>
<comment type="similarity">
    <text evidence="3">Belongs to the glycosyl hydrolase 5 (cellulase A) family.</text>
</comment>
<feature type="domain" description="Glycoside hydrolase family 5" evidence="5">
    <location>
        <begin position="55"/>
        <end position="273"/>
    </location>
</feature>
<dbReference type="PANTHER" id="PTHR12631:SF10">
    <property type="entry name" value="BETA-XYLOSIDASE-LIKE PROTEIN-RELATED"/>
    <property type="match status" value="1"/>
</dbReference>
<dbReference type="EMBL" id="PYYB01000001">
    <property type="protein sequence ID" value="PTL58483.1"/>
    <property type="molecule type" value="Genomic_DNA"/>
</dbReference>
<dbReference type="PANTHER" id="PTHR12631">
    <property type="entry name" value="ALPHA-L-IDURONIDASE"/>
    <property type="match status" value="1"/>
</dbReference>
<keyword evidence="4" id="KW-0732">Signal</keyword>
<evidence type="ECO:0000313" key="6">
    <source>
        <dbReference type="EMBL" id="PTL58483.1"/>
    </source>
</evidence>
<dbReference type="OrthoDB" id="5242547at2"/>
<dbReference type="GO" id="GO:0000272">
    <property type="term" value="P:polysaccharide catabolic process"/>
    <property type="evidence" value="ECO:0007669"/>
    <property type="project" value="InterPro"/>
</dbReference>
<gene>
    <name evidence="6" type="ORF">C7Y72_01840</name>
</gene>
<name>A0A2T4UGV5_9ACTN</name>
<sequence>MNALRSSRPRSVLLGAAAALAGLLAAPAAHAAPVTGVTIAPIRAAENRVEMVRDLDEARALGAKVVRTEIRWDLLEPTQGTYDAAYLARLDDVFAAAKARGIRVLVTFLGSPCWTSTAPQLTAGCSGTVPQDAPFHPPSDPAAYGRAAAFLAQRFTGTLGWIEIWNEPDHANQVYWGGADKARTYAGLLKASYPLIRAAAPDVKVLGGAIVGANGAFLKALYANGAKGSYDALSVHYYDLVLASIRAIRETQRAAGDRAPLFLGEFGWTSCRPKSTEGGHACVTQGVQAANLRDTFRLLRSASYVQGALVYNLRDTAQYRFGLLSTTQKRKLAFAAARTAFGGGGTAARVTLRLRRSGGTVIASGSGPAGDALGLEVRQGGRLRYTATLRQARDRSYRVRLPRQLGTRGLQVRVRQFWSGSSATKRI</sequence>
<reference evidence="6 7" key="1">
    <citation type="submission" date="2018-03" db="EMBL/GenBank/DDBJ databases">
        <title>Aquarubrobacter algicola gen. nov., sp. nov., a novel actinobacterium isolated from shallow eutrophic lake during the end of cyanobacterial harmful algal blooms.</title>
        <authorList>
            <person name="Chun S.J."/>
        </authorList>
    </citation>
    <scope>NUCLEOTIDE SEQUENCE [LARGE SCALE GENOMIC DNA]</scope>
    <source>
        <strain evidence="6 7">Seoho-28</strain>
    </source>
</reference>
<dbReference type="Proteomes" id="UP000240739">
    <property type="component" value="Unassembled WGS sequence"/>
</dbReference>
<feature type="chain" id="PRO_5015650586" description="Glycoside hydrolase family 5 domain-containing protein" evidence="4">
    <location>
        <begin position="32"/>
        <end position="427"/>
    </location>
</feature>
<protein>
    <recommendedName>
        <fullName evidence="5">Glycoside hydrolase family 5 domain-containing protein</fullName>
    </recommendedName>
</protein>
<dbReference type="SUPFAM" id="SSF51445">
    <property type="entry name" value="(Trans)glycosidases"/>
    <property type="match status" value="1"/>
</dbReference>
<organism evidence="6 7">
    <name type="scientific">Paraconexibacter algicola</name>
    <dbReference type="NCBI Taxonomy" id="2133960"/>
    <lineage>
        <taxon>Bacteria</taxon>
        <taxon>Bacillati</taxon>
        <taxon>Actinomycetota</taxon>
        <taxon>Thermoleophilia</taxon>
        <taxon>Solirubrobacterales</taxon>
        <taxon>Paraconexibacteraceae</taxon>
        <taxon>Paraconexibacter</taxon>
    </lineage>
</organism>
<keyword evidence="7" id="KW-1185">Reference proteome</keyword>
<evidence type="ECO:0000256" key="3">
    <source>
        <dbReference type="RuleBase" id="RU361153"/>
    </source>
</evidence>
<evidence type="ECO:0000259" key="5">
    <source>
        <dbReference type="Pfam" id="PF00150"/>
    </source>
</evidence>
<dbReference type="InterPro" id="IPR017853">
    <property type="entry name" value="GH"/>
</dbReference>
<proteinExistence type="inferred from homology"/>
<accession>A0A2T4UGV5</accession>